<name>A0A5B7FUR4_PORTR</name>
<comment type="caution">
    <text evidence="2">The sequence shown here is derived from an EMBL/GenBank/DDBJ whole genome shotgun (WGS) entry which is preliminary data.</text>
</comment>
<feature type="chain" id="PRO_5022982075" description="Secreted protein" evidence="1">
    <location>
        <begin position="17"/>
        <end position="74"/>
    </location>
</feature>
<evidence type="ECO:0000313" key="2">
    <source>
        <dbReference type="EMBL" id="MPC49296.1"/>
    </source>
</evidence>
<sequence length="74" mass="8206">MAVVCVVCTVFAWSRAEVFLVWGIVSLNNRDATTTKTTITTTTTATTTTTINVSSPYLELLRHMPFCFPKGIEF</sequence>
<evidence type="ECO:0008006" key="4">
    <source>
        <dbReference type="Google" id="ProtNLM"/>
    </source>
</evidence>
<evidence type="ECO:0000256" key="1">
    <source>
        <dbReference type="SAM" id="SignalP"/>
    </source>
</evidence>
<dbReference type="AlphaFoldDB" id="A0A5B7FUR4"/>
<dbReference type="Proteomes" id="UP000324222">
    <property type="component" value="Unassembled WGS sequence"/>
</dbReference>
<reference evidence="2 3" key="1">
    <citation type="submission" date="2019-05" db="EMBL/GenBank/DDBJ databases">
        <title>Another draft genome of Portunus trituberculatus and its Hox gene families provides insights of decapod evolution.</title>
        <authorList>
            <person name="Jeong J.-H."/>
            <person name="Song I."/>
            <person name="Kim S."/>
            <person name="Choi T."/>
            <person name="Kim D."/>
            <person name="Ryu S."/>
            <person name="Kim W."/>
        </authorList>
    </citation>
    <scope>NUCLEOTIDE SEQUENCE [LARGE SCALE GENOMIC DNA]</scope>
    <source>
        <tissue evidence="2">Muscle</tissue>
    </source>
</reference>
<keyword evidence="3" id="KW-1185">Reference proteome</keyword>
<gene>
    <name evidence="2" type="ORF">E2C01_043094</name>
</gene>
<evidence type="ECO:0000313" key="3">
    <source>
        <dbReference type="Proteomes" id="UP000324222"/>
    </source>
</evidence>
<feature type="signal peptide" evidence="1">
    <location>
        <begin position="1"/>
        <end position="16"/>
    </location>
</feature>
<proteinExistence type="predicted"/>
<dbReference type="EMBL" id="VSRR010008782">
    <property type="protein sequence ID" value="MPC49296.1"/>
    <property type="molecule type" value="Genomic_DNA"/>
</dbReference>
<organism evidence="2 3">
    <name type="scientific">Portunus trituberculatus</name>
    <name type="common">Swimming crab</name>
    <name type="synonym">Neptunus trituberculatus</name>
    <dbReference type="NCBI Taxonomy" id="210409"/>
    <lineage>
        <taxon>Eukaryota</taxon>
        <taxon>Metazoa</taxon>
        <taxon>Ecdysozoa</taxon>
        <taxon>Arthropoda</taxon>
        <taxon>Crustacea</taxon>
        <taxon>Multicrustacea</taxon>
        <taxon>Malacostraca</taxon>
        <taxon>Eumalacostraca</taxon>
        <taxon>Eucarida</taxon>
        <taxon>Decapoda</taxon>
        <taxon>Pleocyemata</taxon>
        <taxon>Brachyura</taxon>
        <taxon>Eubrachyura</taxon>
        <taxon>Portunoidea</taxon>
        <taxon>Portunidae</taxon>
        <taxon>Portuninae</taxon>
        <taxon>Portunus</taxon>
    </lineage>
</organism>
<protein>
    <recommendedName>
        <fullName evidence="4">Secreted protein</fullName>
    </recommendedName>
</protein>
<keyword evidence="1" id="KW-0732">Signal</keyword>
<accession>A0A5B7FUR4</accession>